<name>T1CFH0_9ZZZZ</name>
<accession>T1CFH0</accession>
<reference evidence="1" key="1">
    <citation type="submission" date="2013-08" db="EMBL/GenBank/DDBJ databases">
        <authorList>
            <person name="Mendez C."/>
            <person name="Richter M."/>
            <person name="Ferrer M."/>
            <person name="Sanchez J."/>
        </authorList>
    </citation>
    <scope>NUCLEOTIDE SEQUENCE</scope>
</reference>
<sequence>MAAMIEVLRLRIAGCTVGPVWFTERPDANFLRMMSSMTRGPVDGSLGGNALRGLRMTIDYPRALAWFTRVAEVSHATYRTRIRRDLRIDGQQQDALDGGLRDQDAVERIAVQ</sequence>
<protein>
    <submittedName>
        <fullName evidence="1">Uncharacterized protein</fullName>
    </submittedName>
</protein>
<organism evidence="1">
    <name type="scientific">mine drainage metagenome</name>
    <dbReference type="NCBI Taxonomy" id="410659"/>
    <lineage>
        <taxon>unclassified sequences</taxon>
        <taxon>metagenomes</taxon>
        <taxon>ecological metagenomes</taxon>
    </lineage>
</organism>
<dbReference type="AlphaFoldDB" id="T1CFH0"/>
<feature type="non-terminal residue" evidence="1">
    <location>
        <position position="112"/>
    </location>
</feature>
<gene>
    <name evidence="1" type="ORF">B1B_06571</name>
</gene>
<proteinExistence type="predicted"/>
<comment type="caution">
    <text evidence="1">The sequence shown here is derived from an EMBL/GenBank/DDBJ whole genome shotgun (WGS) entry which is preliminary data.</text>
</comment>
<evidence type="ECO:0000313" key="1">
    <source>
        <dbReference type="EMBL" id="EQD64859.1"/>
    </source>
</evidence>
<dbReference type="EMBL" id="AUZY01004154">
    <property type="protein sequence ID" value="EQD64859.1"/>
    <property type="molecule type" value="Genomic_DNA"/>
</dbReference>
<reference evidence="1" key="2">
    <citation type="journal article" date="2014" name="ISME J.">
        <title>Microbial stratification in low pH oxic and suboxic macroscopic growths along an acid mine drainage.</title>
        <authorList>
            <person name="Mendez-Garcia C."/>
            <person name="Mesa V."/>
            <person name="Sprenger R.R."/>
            <person name="Richter M."/>
            <person name="Diez M.S."/>
            <person name="Solano J."/>
            <person name="Bargiela R."/>
            <person name="Golyshina O.V."/>
            <person name="Manteca A."/>
            <person name="Ramos J.L."/>
            <person name="Gallego J.R."/>
            <person name="Llorente I."/>
            <person name="Martins Dos Santos V.A."/>
            <person name="Jensen O.N."/>
            <person name="Pelaez A.I."/>
            <person name="Sanchez J."/>
            <person name="Ferrer M."/>
        </authorList>
    </citation>
    <scope>NUCLEOTIDE SEQUENCE</scope>
</reference>